<evidence type="ECO:0000259" key="4">
    <source>
        <dbReference type="SMART" id="SM00836"/>
    </source>
</evidence>
<dbReference type="EMBL" id="WWHY01000001">
    <property type="protein sequence ID" value="MYR33922.1"/>
    <property type="molecule type" value="Genomic_DNA"/>
</dbReference>
<evidence type="ECO:0000256" key="3">
    <source>
        <dbReference type="ARBA" id="ARBA00022840"/>
    </source>
</evidence>
<dbReference type="Gene3D" id="1.10.730.10">
    <property type="entry name" value="Isoleucyl-tRNA Synthetase, Domain 1"/>
    <property type="match status" value="1"/>
</dbReference>
<proteinExistence type="predicted"/>
<dbReference type="SUPFAM" id="SSF47323">
    <property type="entry name" value="Anticodon-binding domain of a subclass of class I aminoacyl-tRNA synthetases"/>
    <property type="match status" value="1"/>
</dbReference>
<dbReference type="GO" id="GO:0005524">
    <property type="term" value="F:ATP binding"/>
    <property type="evidence" value="ECO:0007669"/>
    <property type="project" value="UniProtKB-KW"/>
</dbReference>
<keyword evidence="3" id="KW-0067">ATP-binding</keyword>
<evidence type="ECO:0000313" key="6">
    <source>
        <dbReference type="Proteomes" id="UP000467124"/>
    </source>
</evidence>
<evidence type="ECO:0000256" key="2">
    <source>
        <dbReference type="ARBA" id="ARBA00022741"/>
    </source>
</evidence>
<evidence type="ECO:0000313" key="5">
    <source>
        <dbReference type="EMBL" id="MYR33922.1"/>
    </source>
</evidence>
<evidence type="ECO:0000256" key="1">
    <source>
        <dbReference type="ARBA" id="ARBA00022598"/>
    </source>
</evidence>
<dbReference type="GO" id="GO:0006420">
    <property type="term" value="P:arginyl-tRNA aminoacylation"/>
    <property type="evidence" value="ECO:0007669"/>
    <property type="project" value="InterPro"/>
</dbReference>
<dbReference type="SMART" id="SM00836">
    <property type="entry name" value="DALR_1"/>
    <property type="match status" value="1"/>
</dbReference>
<dbReference type="InterPro" id="IPR008909">
    <property type="entry name" value="DALR_anticod-bd"/>
</dbReference>
<protein>
    <submittedName>
        <fullName evidence="5">Anticodon-binding protein</fullName>
    </submittedName>
</protein>
<dbReference type="InterPro" id="IPR009080">
    <property type="entry name" value="tRNAsynth_Ia_anticodon-bd"/>
</dbReference>
<sequence length="377" mass="40637">MTPRSLEAVVRRAARRAFDIDDADVPFVWPRADQAGGRADASIALPLRLVGRVRDRLPEKGDGDPRLLVSGRIVAQVDTMAEEGDTDAGFAEVVADARGFVDVTFTCLQRENLLRAAADGPRFLTGRAWTGTGEWPRTELHEAGPVAQARRYARADARARIAMAVGATPPPPGPEGEVSWRDRYLDADRLDLYTPAGRALGRIGEDSARVAFCRSIPERPRENETTGRDLPALPSAEHPGAWVRFTDANPAFRMRYAHAHALSSLRWAREGRESGRCEDVGAGCRHRENAAVRGLLFDGPGVLETAARREEPHILVRYLEALTSAYDEWRTGSTAGAGGADGGEPARAALDPALPAAVAGVLDTGLFLLGVSAPTRL</sequence>
<dbReference type="RefSeq" id="WP_014910591.1">
    <property type="nucleotide sequence ID" value="NZ_JBEXQO010000005.1"/>
</dbReference>
<gene>
    <name evidence="5" type="ORF">GTW20_17085</name>
</gene>
<dbReference type="Proteomes" id="UP000467124">
    <property type="component" value="Unassembled WGS sequence"/>
</dbReference>
<keyword evidence="2" id="KW-0547">Nucleotide-binding</keyword>
<dbReference type="Pfam" id="PF05746">
    <property type="entry name" value="DALR_1"/>
    <property type="match status" value="1"/>
</dbReference>
<organism evidence="5 6">
    <name type="scientific">Nocardiopsis alba</name>
    <dbReference type="NCBI Taxonomy" id="53437"/>
    <lineage>
        <taxon>Bacteria</taxon>
        <taxon>Bacillati</taxon>
        <taxon>Actinomycetota</taxon>
        <taxon>Actinomycetes</taxon>
        <taxon>Streptosporangiales</taxon>
        <taxon>Nocardiopsidaceae</taxon>
        <taxon>Nocardiopsis</taxon>
    </lineage>
</organism>
<keyword evidence="1" id="KW-0436">Ligase</keyword>
<dbReference type="AlphaFoldDB" id="A0A7K2IVC4"/>
<reference evidence="5 6" key="1">
    <citation type="journal article" date="2019" name="Nat. Commun.">
        <title>The antimicrobial potential of Streptomyces from insect microbiomes.</title>
        <authorList>
            <person name="Chevrette M.G."/>
            <person name="Carlson C.M."/>
            <person name="Ortega H.E."/>
            <person name="Thomas C."/>
            <person name="Ananiev G.E."/>
            <person name="Barns K.J."/>
            <person name="Book A.J."/>
            <person name="Cagnazzo J."/>
            <person name="Carlos C."/>
            <person name="Flanigan W."/>
            <person name="Grubbs K.J."/>
            <person name="Horn H.A."/>
            <person name="Hoffmann F.M."/>
            <person name="Klassen J.L."/>
            <person name="Knack J.J."/>
            <person name="Lewin G.R."/>
            <person name="McDonald B.R."/>
            <person name="Muller L."/>
            <person name="Melo W.G.P."/>
            <person name="Pinto-Tomas A.A."/>
            <person name="Schmitz A."/>
            <person name="Wendt-Pienkowski E."/>
            <person name="Wildman S."/>
            <person name="Zhao M."/>
            <person name="Zhang F."/>
            <person name="Bugni T.S."/>
            <person name="Andes D.R."/>
            <person name="Pupo M.T."/>
            <person name="Currie C.R."/>
        </authorList>
    </citation>
    <scope>NUCLEOTIDE SEQUENCE [LARGE SCALE GENOMIC DNA]</scope>
    <source>
        <strain evidence="5 6">SID5840</strain>
    </source>
</reference>
<comment type="caution">
    <text evidence="5">The sequence shown here is derived from an EMBL/GenBank/DDBJ whole genome shotgun (WGS) entry which is preliminary data.</text>
</comment>
<feature type="domain" description="DALR anticodon binding" evidence="4">
    <location>
        <begin position="254"/>
        <end position="377"/>
    </location>
</feature>
<name>A0A7K2IVC4_9ACTN</name>
<accession>A0A7K2IVC4</accession>
<dbReference type="GO" id="GO:0004814">
    <property type="term" value="F:arginine-tRNA ligase activity"/>
    <property type="evidence" value="ECO:0007669"/>
    <property type="project" value="InterPro"/>
</dbReference>
<dbReference type="OMA" id="SAYDEWR"/>